<dbReference type="AlphaFoldDB" id="A0A0V1BD48"/>
<protein>
    <submittedName>
        <fullName evidence="1">Uncharacterized protein</fullName>
    </submittedName>
</protein>
<gene>
    <name evidence="1" type="ORF">T01_11364</name>
</gene>
<dbReference type="EMBL" id="JYDH01000059">
    <property type="protein sequence ID" value="KRY34938.1"/>
    <property type="molecule type" value="Genomic_DNA"/>
</dbReference>
<evidence type="ECO:0000313" key="1">
    <source>
        <dbReference type="EMBL" id="KRY34938.1"/>
    </source>
</evidence>
<sequence length="142" mass="16704">MKRNHRINYKSNAICSVLIIQRHSLTFYIDFQIFRMKICQSEKNKRFKQLTVLIQKLNPSLCIIFASNKDINCKLCKKVFKDHVKFKRYVHTGLLAITVNAEQQIFAAKKYTYINRENKTVDEVNFLSDKASKVSILHCIES</sequence>
<dbReference type="Proteomes" id="UP000054776">
    <property type="component" value="Unassembled WGS sequence"/>
</dbReference>
<name>A0A0V1BD48_TRISP</name>
<accession>A0A0V1BD48</accession>
<dbReference type="OrthoDB" id="10537843at2759"/>
<proteinExistence type="predicted"/>
<dbReference type="InParanoid" id="A0A0V1BD48"/>
<reference evidence="1 2" key="1">
    <citation type="submission" date="2015-01" db="EMBL/GenBank/DDBJ databases">
        <title>Evolution of Trichinella species and genotypes.</title>
        <authorList>
            <person name="Korhonen P.K."/>
            <person name="Edoardo P."/>
            <person name="Giuseppe L.R."/>
            <person name="Gasser R.B."/>
        </authorList>
    </citation>
    <scope>NUCLEOTIDE SEQUENCE [LARGE SCALE GENOMIC DNA]</scope>
    <source>
        <strain evidence="1">ISS3</strain>
    </source>
</reference>
<evidence type="ECO:0000313" key="2">
    <source>
        <dbReference type="Proteomes" id="UP000054776"/>
    </source>
</evidence>
<keyword evidence="2" id="KW-1185">Reference proteome</keyword>
<comment type="caution">
    <text evidence="1">The sequence shown here is derived from an EMBL/GenBank/DDBJ whole genome shotgun (WGS) entry which is preliminary data.</text>
</comment>
<organism evidence="1 2">
    <name type="scientific">Trichinella spiralis</name>
    <name type="common">Trichina worm</name>
    <dbReference type="NCBI Taxonomy" id="6334"/>
    <lineage>
        <taxon>Eukaryota</taxon>
        <taxon>Metazoa</taxon>
        <taxon>Ecdysozoa</taxon>
        <taxon>Nematoda</taxon>
        <taxon>Enoplea</taxon>
        <taxon>Dorylaimia</taxon>
        <taxon>Trichinellida</taxon>
        <taxon>Trichinellidae</taxon>
        <taxon>Trichinella</taxon>
    </lineage>
</organism>